<reference evidence="1 2" key="1">
    <citation type="journal article" date="2018" name="Nat. Biotechnol.">
        <title>A standardized bacterial taxonomy based on genome phylogeny substantially revises the tree of life.</title>
        <authorList>
            <person name="Parks D.H."/>
            <person name="Chuvochina M."/>
            <person name="Waite D.W."/>
            <person name="Rinke C."/>
            <person name="Skarshewski A."/>
            <person name="Chaumeil P.A."/>
            <person name="Hugenholtz P."/>
        </authorList>
    </citation>
    <scope>NUCLEOTIDE SEQUENCE [LARGE SCALE GENOMIC DNA]</scope>
    <source>
        <strain evidence="1">UBA11978</strain>
    </source>
</reference>
<name>A0A350P001_9ALTE</name>
<dbReference type="EMBL" id="DNAN01000093">
    <property type="protein sequence ID" value="HAW74618.1"/>
    <property type="molecule type" value="Genomic_DNA"/>
</dbReference>
<feature type="non-terminal residue" evidence="1">
    <location>
        <position position="456"/>
    </location>
</feature>
<accession>A0A350P001</accession>
<evidence type="ECO:0000313" key="2">
    <source>
        <dbReference type="Proteomes" id="UP000263517"/>
    </source>
</evidence>
<proteinExistence type="predicted"/>
<comment type="caution">
    <text evidence="1">The sequence shown here is derived from an EMBL/GenBank/DDBJ whole genome shotgun (WGS) entry which is preliminary data.</text>
</comment>
<gene>
    <name evidence="1" type="ORF">DCW74_02660</name>
</gene>
<protein>
    <submittedName>
        <fullName evidence="1">Uncharacterized protein</fullName>
    </submittedName>
</protein>
<dbReference type="Proteomes" id="UP000263517">
    <property type="component" value="Unassembled WGS sequence"/>
</dbReference>
<evidence type="ECO:0000313" key="1">
    <source>
        <dbReference type="EMBL" id="HAW74618.1"/>
    </source>
</evidence>
<sequence length="456" mass="48544">MAITQNTGTFSSAPKGINNNLYNLADPTKYTSLHDFIKDVNAPDIRSMLTKTFGAQGISGFLEMTGAIKNNGTADSVQFFEEARLHQIQRATIASAIDKDGGAQASDLSDIAGGLIFDGVATADGGSFTDASSLQVVCREGDILLINGVDRLLVTATTATGFTCKPLLGANAADGAAAPTVALTDEATFDMPIIGNMFAQGTDQPTRFLESNVVKRTNPYAIVKESYEVSGSQATNIGYIDVGGGDFRYYIKGEMDTRKRFMDKREMIMLLGQKVTNIDTSNGITDIEGTEGYFSALEDRGIVSSTLIGQAGLSDLDLLIRELDKNGAPAEYAVYSNTQQDLLLDDMIGGAGSGNAVTAGVAASYGAFQNDRDMALNLGFKSYSRGGYTFHKNSFKLLNDPTLLGNTDVANRLCAGVMIPLANVVDPRSGERAPSLEMNFKSAGGYSREMEHWVTG</sequence>
<organism evidence="1 2">
    <name type="scientific">Alteromonas australica</name>
    <dbReference type="NCBI Taxonomy" id="589873"/>
    <lineage>
        <taxon>Bacteria</taxon>
        <taxon>Pseudomonadati</taxon>
        <taxon>Pseudomonadota</taxon>
        <taxon>Gammaproteobacteria</taxon>
        <taxon>Alteromonadales</taxon>
        <taxon>Alteromonadaceae</taxon>
        <taxon>Alteromonas/Salinimonas group</taxon>
        <taxon>Alteromonas</taxon>
    </lineage>
</organism>
<dbReference type="AlphaFoldDB" id="A0A350P001"/>